<keyword evidence="3 14" id="KW-0813">Transport</keyword>
<dbReference type="Pfam" id="PF02600">
    <property type="entry name" value="DsbB"/>
    <property type="match status" value="1"/>
</dbReference>
<evidence type="ECO:0000256" key="4">
    <source>
        <dbReference type="ARBA" id="ARBA00022475"/>
    </source>
</evidence>
<dbReference type="GO" id="GO:0006457">
    <property type="term" value="P:protein folding"/>
    <property type="evidence" value="ECO:0007669"/>
    <property type="project" value="InterPro"/>
</dbReference>
<keyword evidence="12 14" id="KW-0143">Chaperone</keyword>
<keyword evidence="11 14" id="KW-1015">Disulfide bond</keyword>
<keyword evidence="17" id="KW-1185">Reference proteome</keyword>
<accession>A0A4R6M5C3</accession>
<dbReference type="SUPFAM" id="SSF158442">
    <property type="entry name" value="DsbB-like"/>
    <property type="match status" value="1"/>
</dbReference>
<comment type="function">
    <text evidence="14">Required for disulfide bond formation in some periplasmic proteins. Acts by oxidizing the DsbA protein.</text>
</comment>
<keyword evidence="6 14" id="KW-0812">Transmembrane</keyword>
<keyword evidence="5" id="KW-0997">Cell inner membrane</keyword>
<evidence type="ECO:0000256" key="2">
    <source>
        <dbReference type="ARBA" id="ARBA00008823"/>
    </source>
</evidence>
<dbReference type="InterPro" id="IPR022920">
    <property type="entry name" value="Disulphide_bond_form_DsbB"/>
</dbReference>
<evidence type="ECO:0000256" key="3">
    <source>
        <dbReference type="ARBA" id="ARBA00022448"/>
    </source>
</evidence>
<feature type="transmembrane region" description="Helical" evidence="15">
    <location>
        <begin position="138"/>
        <end position="158"/>
    </location>
</feature>
<dbReference type="GO" id="GO:0005886">
    <property type="term" value="C:plasma membrane"/>
    <property type="evidence" value="ECO:0007669"/>
    <property type="project" value="UniProtKB-SubCell"/>
</dbReference>
<dbReference type="PANTHER" id="PTHR36570:SF3">
    <property type="entry name" value="DISULFIDE BOND FORMATION PROTEIN B"/>
    <property type="match status" value="1"/>
</dbReference>
<evidence type="ECO:0000256" key="11">
    <source>
        <dbReference type="ARBA" id="ARBA00023157"/>
    </source>
</evidence>
<keyword evidence="4 14" id="KW-1003">Cell membrane</keyword>
<feature type="transmembrane region" description="Helical" evidence="15">
    <location>
        <begin position="12"/>
        <end position="30"/>
    </location>
</feature>
<feature type="transmembrane region" description="Helical" evidence="15">
    <location>
        <begin position="66"/>
        <end position="87"/>
    </location>
</feature>
<keyword evidence="10 14" id="KW-0472">Membrane</keyword>
<evidence type="ECO:0000256" key="1">
    <source>
        <dbReference type="ARBA" id="ARBA00004429"/>
    </source>
</evidence>
<gene>
    <name evidence="14" type="primary">dsbB</name>
    <name evidence="16" type="ORF">DFP79_3333</name>
</gene>
<dbReference type="InterPro" id="IPR003752">
    <property type="entry name" value="DiS_bond_form_DsbB/BdbC"/>
</dbReference>
<feature type="transmembrane region" description="Helical" evidence="15">
    <location>
        <begin position="42"/>
        <end position="59"/>
    </location>
</feature>
<feature type="topological domain" description="Cytoplasmic" evidence="14">
    <location>
        <begin position="1"/>
        <end position="10"/>
    </location>
</feature>
<evidence type="ECO:0000256" key="13">
    <source>
        <dbReference type="ARBA" id="ARBA00023284"/>
    </source>
</evidence>
<comment type="caution">
    <text evidence="14">Lacks conserved residue(s) required for the propagation of feature annotation.</text>
</comment>
<dbReference type="OrthoDB" id="3711263at2"/>
<dbReference type="GO" id="GO:0015035">
    <property type="term" value="F:protein-disulfide reductase activity"/>
    <property type="evidence" value="ECO:0007669"/>
    <property type="project" value="UniProtKB-UniRule"/>
</dbReference>
<reference evidence="16 17" key="1">
    <citation type="submission" date="2019-03" db="EMBL/GenBank/DDBJ databases">
        <title>Genomic Encyclopedia of Type Strains, Phase III (KMG-III): the genomes of soil and plant-associated and newly described type strains.</title>
        <authorList>
            <person name="Whitman W."/>
        </authorList>
    </citation>
    <scope>NUCLEOTIDE SEQUENCE [LARGE SCALE GENOMIC DNA]</scope>
    <source>
        <strain evidence="16 17">CECT 7378</strain>
    </source>
</reference>
<keyword evidence="8 14" id="KW-1133">Transmembrane helix</keyword>
<dbReference type="GO" id="GO:0009055">
    <property type="term" value="F:electron transfer activity"/>
    <property type="evidence" value="ECO:0007669"/>
    <property type="project" value="UniProtKB-UniRule"/>
</dbReference>
<evidence type="ECO:0000256" key="6">
    <source>
        <dbReference type="ARBA" id="ARBA00022692"/>
    </source>
</evidence>
<evidence type="ECO:0000256" key="14">
    <source>
        <dbReference type="HAMAP-Rule" id="MF_00286"/>
    </source>
</evidence>
<evidence type="ECO:0000256" key="10">
    <source>
        <dbReference type="ARBA" id="ARBA00023136"/>
    </source>
</evidence>
<keyword evidence="13 14" id="KW-0676">Redox-active center</keyword>
<evidence type="ECO:0000256" key="8">
    <source>
        <dbReference type="ARBA" id="ARBA00022989"/>
    </source>
</evidence>
<dbReference type="PANTHER" id="PTHR36570">
    <property type="entry name" value="DISULFIDE BOND FORMATION PROTEIN B"/>
    <property type="match status" value="1"/>
</dbReference>
<comment type="similarity">
    <text evidence="2 14">Belongs to the DsbB family.</text>
</comment>
<evidence type="ECO:0000256" key="7">
    <source>
        <dbReference type="ARBA" id="ARBA00022982"/>
    </source>
</evidence>
<keyword evidence="9 14" id="KW-0560">Oxidoreductase</keyword>
<dbReference type="Proteomes" id="UP000294656">
    <property type="component" value="Unassembled WGS sequence"/>
</dbReference>
<protein>
    <recommendedName>
        <fullName evidence="14">Disulfide bond formation protein B</fullName>
    </recommendedName>
    <alternativeName>
        <fullName evidence="14">Disulfide oxidoreductase</fullName>
    </alternativeName>
</protein>
<dbReference type="HAMAP" id="MF_00286">
    <property type="entry name" value="DsbB"/>
    <property type="match status" value="1"/>
</dbReference>
<evidence type="ECO:0000256" key="15">
    <source>
        <dbReference type="SAM" id="Phobius"/>
    </source>
</evidence>
<evidence type="ECO:0000256" key="12">
    <source>
        <dbReference type="ARBA" id="ARBA00023186"/>
    </source>
</evidence>
<organism evidence="16 17">
    <name type="scientific">Marinomonas balearica</name>
    <dbReference type="NCBI Taxonomy" id="491947"/>
    <lineage>
        <taxon>Bacteria</taxon>
        <taxon>Pseudomonadati</taxon>
        <taxon>Pseudomonadota</taxon>
        <taxon>Gammaproteobacteria</taxon>
        <taxon>Oceanospirillales</taxon>
        <taxon>Oceanospirillaceae</taxon>
        <taxon>Marinomonas</taxon>
    </lineage>
</organism>
<feature type="disulfide bond" description="Redox-active" evidence="14">
    <location>
        <begin position="37"/>
        <end position="40"/>
    </location>
</feature>
<feature type="topological domain" description="Cytoplasmic" evidence="14">
    <location>
        <begin position="160"/>
        <end position="164"/>
    </location>
</feature>
<dbReference type="AlphaFoldDB" id="A0A4R6M5C3"/>
<dbReference type="EMBL" id="SNXC01000015">
    <property type="protein sequence ID" value="TDO95965.1"/>
    <property type="molecule type" value="Genomic_DNA"/>
</dbReference>
<dbReference type="Gene3D" id="1.20.1550.10">
    <property type="entry name" value="DsbB-like"/>
    <property type="match status" value="1"/>
</dbReference>
<dbReference type="InterPro" id="IPR023380">
    <property type="entry name" value="DsbB-like_sf"/>
</dbReference>
<proteinExistence type="inferred from homology"/>
<evidence type="ECO:0000313" key="17">
    <source>
        <dbReference type="Proteomes" id="UP000294656"/>
    </source>
</evidence>
<dbReference type="RefSeq" id="WP_133505024.1">
    <property type="nucleotide sequence ID" value="NZ_SNXC01000015.1"/>
</dbReference>
<sequence length="164" mass="18246">MRHFITVRNFHLLIAVTSLSLLGVAFYMEYAMGLEPCPLCMLQRIMFFIVAIAATLSALHKAGRKFYLPTIITFAAIGAGLSIRHLYLQSLPFDELPACLPGLSYMFEVFPWQEIMQAMVMGTGECGDTLWTFLGLSIPGWTLVAFTSIVVANLVISIKFSNQN</sequence>
<comment type="caution">
    <text evidence="16">The sequence shown here is derived from an EMBL/GenBank/DDBJ whole genome shotgun (WGS) entry which is preliminary data.</text>
</comment>
<dbReference type="InterPro" id="IPR050183">
    <property type="entry name" value="DsbB"/>
</dbReference>
<keyword evidence="7 14" id="KW-0249">Electron transport</keyword>
<evidence type="ECO:0000256" key="5">
    <source>
        <dbReference type="ARBA" id="ARBA00022519"/>
    </source>
</evidence>
<evidence type="ECO:0000256" key="9">
    <source>
        <dbReference type="ARBA" id="ARBA00023002"/>
    </source>
</evidence>
<name>A0A4R6M5C3_9GAMM</name>
<evidence type="ECO:0000313" key="16">
    <source>
        <dbReference type="EMBL" id="TDO95965.1"/>
    </source>
</evidence>
<comment type="subcellular location">
    <subcellularLocation>
        <location evidence="1">Cell inner membrane</location>
        <topology evidence="1">Multi-pass membrane protein</topology>
    </subcellularLocation>
    <subcellularLocation>
        <location evidence="14">Cell membrane</location>
        <topology evidence="14">Multi-pass membrane protein</topology>
    </subcellularLocation>
</comment>
<feature type="topological domain" description="Periplasmic" evidence="14">
    <location>
        <begin position="28"/>
        <end position="45"/>
    </location>
</feature>